<keyword evidence="9" id="KW-1185">Reference proteome</keyword>
<dbReference type="PROSITE" id="PS00036">
    <property type="entry name" value="BZIP_BASIC"/>
    <property type="match status" value="1"/>
</dbReference>
<keyword evidence="2" id="KW-0805">Transcription regulation</keyword>
<feature type="compositionally biased region" description="Basic and acidic residues" evidence="6">
    <location>
        <begin position="115"/>
        <end position="126"/>
    </location>
</feature>
<accession>A0A6A6XPS6</accession>
<reference evidence="8" key="1">
    <citation type="journal article" date="2020" name="Stud. Mycol.">
        <title>101 Dothideomycetes genomes: a test case for predicting lifestyles and emergence of pathogens.</title>
        <authorList>
            <person name="Haridas S."/>
            <person name="Albert R."/>
            <person name="Binder M."/>
            <person name="Bloem J."/>
            <person name="Labutti K."/>
            <person name="Salamov A."/>
            <person name="Andreopoulos B."/>
            <person name="Baker S."/>
            <person name="Barry K."/>
            <person name="Bills G."/>
            <person name="Bluhm B."/>
            <person name="Cannon C."/>
            <person name="Castanera R."/>
            <person name="Culley D."/>
            <person name="Daum C."/>
            <person name="Ezra D."/>
            <person name="Gonzalez J."/>
            <person name="Henrissat B."/>
            <person name="Kuo A."/>
            <person name="Liang C."/>
            <person name="Lipzen A."/>
            <person name="Lutzoni F."/>
            <person name="Magnuson J."/>
            <person name="Mondo S."/>
            <person name="Nolan M."/>
            <person name="Ohm R."/>
            <person name="Pangilinan J."/>
            <person name="Park H.-J."/>
            <person name="Ramirez L."/>
            <person name="Alfaro M."/>
            <person name="Sun H."/>
            <person name="Tritt A."/>
            <person name="Yoshinaga Y."/>
            <person name="Zwiers L.-H."/>
            <person name="Turgeon B."/>
            <person name="Goodwin S."/>
            <person name="Spatafora J."/>
            <person name="Crous P."/>
            <person name="Grigoriev I."/>
        </authorList>
    </citation>
    <scope>NUCLEOTIDE SEQUENCE</scope>
    <source>
        <strain evidence="8">CBS 109.77</strain>
    </source>
</reference>
<feature type="compositionally biased region" description="Basic and acidic residues" evidence="6">
    <location>
        <begin position="184"/>
        <end position="207"/>
    </location>
</feature>
<evidence type="ECO:0000313" key="9">
    <source>
        <dbReference type="Proteomes" id="UP000799757"/>
    </source>
</evidence>
<evidence type="ECO:0000259" key="7">
    <source>
        <dbReference type="PROSITE" id="PS50217"/>
    </source>
</evidence>
<evidence type="ECO:0000256" key="2">
    <source>
        <dbReference type="ARBA" id="ARBA00023015"/>
    </source>
</evidence>
<feature type="domain" description="BZIP" evidence="7">
    <location>
        <begin position="164"/>
        <end position="223"/>
    </location>
</feature>
<dbReference type="PROSITE" id="PS50217">
    <property type="entry name" value="BZIP"/>
    <property type="match status" value="1"/>
</dbReference>
<dbReference type="CDD" id="cd14705">
    <property type="entry name" value="bZIP_Zip1"/>
    <property type="match status" value="1"/>
</dbReference>
<dbReference type="Proteomes" id="UP000799757">
    <property type="component" value="Unassembled WGS sequence"/>
</dbReference>
<dbReference type="Pfam" id="PF07716">
    <property type="entry name" value="bZIP_2"/>
    <property type="match status" value="1"/>
</dbReference>
<dbReference type="OrthoDB" id="1939598at2759"/>
<organism evidence="8 9">
    <name type="scientific">Melanomma pulvis-pyrius CBS 109.77</name>
    <dbReference type="NCBI Taxonomy" id="1314802"/>
    <lineage>
        <taxon>Eukaryota</taxon>
        <taxon>Fungi</taxon>
        <taxon>Dikarya</taxon>
        <taxon>Ascomycota</taxon>
        <taxon>Pezizomycotina</taxon>
        <taxon>Dothideomycetes</taxon>
        <taxon>Pleosporomycetidae</taxon>
        <taxon>Pleosporales</taxon>
        <taxon>Melanommataceae</taxon>
        <taxon>Melanomma</taxon>
    </lineage>
</organism>
<dbReference type="PANTHER" id="PTHR13044:SF14">
    <property type="entry name" value="CRYPTOCEPHAL, ISOFORM A"/>
    <property type="match status" value="1"/>
</dbReference>
<proteinExistence type="predicted"/>
<protein>
    <recommendedName>
        <fullName evidence="7">BZIP domain-containing protein</fullName>
    </recommendedName>
</protein>
<dbReference type="GO" id="GO:0001228">
    <property type="term" value="F:DNA-binding transcription activator activity, RNA polymerase II-specific"/>
    <property type="evidence" value="ECO:0007669"/>
    <property type="project" value="TreeGrafter"/>
</dbReference>
<dbReference type="EMBL" id="MU001781">
    <property type="protein sequence ID" value="KAF2798556.1"/>
    <property type="molecule type" value="Genomic_DNA"/>
</dbReference>
<dbReference type="SUPFAM" id="SSF57959">
    <property type="entry name" value="Leucine zipper domain"/>
    <property type="match status" value="1"/>
</dbReference>
<dbReference type="GO" id="GO:0000977">
    <property type="term" value="F:RNA polymerase II transcription regulatory region sequence-specific DNA binding"/>
    <property type="evidence" value="ECO:0007669"/>
    <property type="project" value="TreeGrafter"/>
</dbReference>
<evidence type="ECO:0000256" key="3">
    <source>
        <dbReference type="ARBA" id="ARBA00023125"/>
    </source>
</evidence>
<dbReference type="InterPro" id="IPR046347">
    <property type="entry name" value="bZIP_sf"/>
</dbReference>
<dbReference type="GO" id="GO:0005634">
    <property type="term" value="C:nucleus"/>
    <property type="evidence" value="ECO:0007669"/>
    <property type="project" value="UniProtKB-SubCell"/>
</dbReference>
<dbReference type="PANTHER" id="PTHR13044">
    <property type="entry name" value="ACTIVATING TRANSCRIPTION FACTOR ATF 4/5"/>
    <property type="match status" value="1"/>
</dbReference>
<name>A0A6A6XPS6_9PLEO</name>
<keyword evidence="5" id="KW-0539">Nucleus</keyword>
<comment type="subcellular location">
    <subcellularLocation>
        <location evidence="1">Nucleus</location>
    </subcellularLocation>
</comment>
<sequence>MSPYHPQKSSGAPTYTAVSASLSLSGLDDFSPLDPTTLDSAEWYHHPSSEHHQANYHLPPLSPGHDHFAATAFGPGGFASHGIAVTAADMHRSQYPTLSHPMNGIPHLQQHHHQQQHDHTGPRLDDLGAISPLQTTYPPYQTPYPDSTGSSAPSEDHVVAGADEDKRKRNQAASARFRQKKKQREQQMAEHSREAQEKTKRLEGEVEGLKRENTFLKKLLVEKVDNMSEDDRKLLVKTTEATVAEGI</sequence>
<feature type="compositionally biased region" description="Basic and acidic residues" evidence="6">
    <location>
        <begin position="154"/>
        <end position="167"/>
    </location>
</feature>
<keyword evidence="3" id="KW-0238">DNA-binding</keyword>
<evidence type="ECO:0000313" key="8">
    <source>
        <dbReference type="EMBL" id="KAF2798556.1"/>
    </source>
</evidence>
<feature type="region of interest" description="Disordered" evidence="6">
    <location>
        <begin position="95"/>
        <end position="207"/>
    </location>
</feature>
<feature type="compositionally biased region" description="Low complexity" evidence="6">
    <location>
        <begin position="134"/>
        <end position="145"/>
    </location>
</feature>
<keyword evidence="4" id="KW-0804">Transcription</keyword>
<evidence type="ECO:0000256" key="4">
    <source>
        <dbReference type="ARBA" id="ARBA00023163"/>
    </source>
</evidence>
<dbReference type="InterPro" id="IPR004827">
    <property type="entry name" value="bZIP"/>
</dbReference>
<evidence type="ECO:0000256" key="5">
    <source>
        <dbReference type="ARBA" id="ARBA00023242"/>
    </source>
</evidence>
<dbReference type="AlphaFoldDB" id="A0A6A6XPS6"/>
<evidence type="ECO:0000256" key="1">
    <source>
        <dbReference type="ARBA" id="ARBA00004123"/>
    </source>
</evidence>
<dbReference type="Gene3D" id="1.20.5.170">
    <property type="match status" value="1"/>
</dbReference>
<evidence type="ECO:0000256" key="6">
    <source>
        <dbReference type="SAM" id="MobiDB-lite"/>
    </source>
</evidence>
<gene>
    <name evidence="8" type="ORF">K505DRAFT_321771</name>
</gene>